<sequence length="148" mass="16142">MAPQQTTRRRVTDERTDAGAAPSPSREAVADEVESDDIDSDVGVDDPRTLNSEDVHVRSYAHETTYELDLEVRAPDGDVAFETTYALEPGALRSEINALPTGAYEVRATLDDERSRTLRCLIDDSPDGTVLVEVGNGVLSLTEGLHDR</sequence>
<reference evidence="3 4" key="1">
    <citation type="submission" date="2024-08" db="EMBL/GenBank/DDBJ databases">
        <title>Halobellus sp. MBLA0158 whole genome sequence.</title>
        <authorList>
            <person name="Hwang C.Y."/>
            <person name="Cho E.-S."/>
            <person name="Seo M.-J."/>
        </authorList>
    </citation>
    <scope>NUCLEOTIDE SEQUENCE [LARGE SCALE GENOMIC DNA]</scope>
    <source>
        <strain evidence="3 4">MBLA0158</strain>
    </source>
</reference>
<dbReference type="EMBL" id="JBGNYA010000001">
    <property type="protein sequence ID" value="MFA1610188.1"/>
    <property type="molecule type" value="Genomic_DNA"/>
</dbReference>
<feature type="region of interest" description="Disordered" evidence="1">
    <location>
        <begin position="1"/>
        <end position="49"/>
    </location>
</feature>
<organism evidence="3 4">
    <name type="scientific">Halobellus rubicundus</name>
    <dbReference type="NCBI Taxonomy" id="2996466"/>
    <lineage>
        <taxon>Archaea</taxon>
        <taxon>Methanobacteriati</taxon>
        <taxon>Methanobacteriota</taxon>
        <taxon>Stenosarchaea group</taxon>
        <taxon>Halobacteria</taxon>
        <taxon>Halobacteriales</taxon>
        <taxon>Haloferacaceae</taxon>
        <taxon>Halobellus</taxon>
    </lineage>
</organism>
<protein>
    <recommendedName>
        <fullName evidence="2">Ig-like domain-containing protein</fullName>
    </recommendedName>
</protein>
<feature type="compositionally biased region" description="Acidic residues" evidence="1">
    <location>
        <begin position="30"/>
        <end position="44"/>
    </location>
</feature>
<dbReference type="InterPro" id="IPR058929">
    <property type="entry name" value="Ig_halo"/>
</dbReference>
<comment type="caution">
    <text evidence="3">The sequence shown here is derived from an EMBL/GenBank/DDBJ whole genome shotgun (WGS) entry which is preliminary data.</text>
</comment>
<evidence type="ECO:0000256" key="1">
    <source>
        <dbReference type="SAM" id="MobiDB-lite"/>
    </source>
</evidence>
<evidence type="ECO:0000313" key="3">
    <source>
        <dbReference type="EMBL" id="MFA1610188.1"/>
    </source>
</evidence>
<accession>A0ABD5MB07</accession>
<dbReference type="AlphaFoldDB" id="A0ABD5MB07"/>
<feature type="domain" description="Ig-like" evidence="2">
    <location>
        <begin position="64"/>
        <end position="144"/>
    </location>
</feature>
<gene>
    <name evidence="3" type="ORF">OS889_04115</name>
</gene>
<dbReference type="RefSeq" id="WP_372387548.1">
    <property type="nucleotide sequence ID" value="NZ_JBGNYA010000001.1"/>
</dbReference>
<dbReference type="Proteomes" id="UP001570511">
    <property type="component" value="Unassembled WGS sequence"/>
</dbReference>
<name>A0ABD5MB07_9EURY</name>
<evidence type="ECO:0000259" key="2">
    <source>
        <dbReference type="Pfam" id="PF25942"/>
    </source>
</evidence>
<keyword evidence="4" id="KW-1185">Reference proteome</keyword>
<dbReference type="Pfam" id="PF25942">
    <property type="entry name" value="Ig_halo"/>
    <property type="match status" value="1"/>
</dbReference>
<proteinExistence type="predicted"/>
<evidence type="ECO:0000313" key="4">
    <source>
        <dbReference type="Proteomes" id="UP001570511"/>
    </source>
</evidence>